<proteinExistence type="predicted"/>
<dbReference type="AlphaFoldDB" id="A0A0B2UJQ1"/>
<dbReference type="RefSeq" id="XP_014563635.1">
    <property type="nucleotide sequence ID" value="XM_014708149.1"/>
</dbReference>
<accession>A0A0B2UJQ1</accession>
<keyword evidence="1" id="KW-0812">Transmembrane</keyword>
<dbReference type="OrthoDB" id="2191719at2759"/>
<dbReference type="EMBL" id="JOKQ01000006">
    <property type="protein sequence ID" value="KHN69593.1"/>
    <property type="molecule type" value="Genomic_DNA"/>
</dbReference>
<organism evidence="3 4">
    <name type="scientific">Ordospora colligata OC4</name>
    <dbReference type="NCBI Taxonomy" id="1354746"/>
    <lineage>
        <taxon>Eukaryota</taxon>
        <taxon>Fungi</taxon>
        <taxon>Fungi incertae sedis</taxon>
        <taxon>Microsporidia</taxon>
        <taxon>Ordosporidae</taxon>
        <taxon>Ordospora</taxon>
    </lineage>
</organism>
<evidence type="ECO:0000259" key="2">
    <source>
        <dbReference type="PROSITE" id="PS50125"/>
    </source>
</evidence>
<sequence length="265" mass="30525">MANTNYRLTLRFAWHIIRSRLMSALGVVMIVVDPILVIGSAFYAFNVEAYNCLRWAFFDRRRWEAGASAAYDAKTAHKGSEMIHGDRFYYGKYVSRDIDRRFLQNDLALVVTDIADSTDMWNRQPDAMYRTIELHDEMARKLCIEHGGCEIRNEGDSFLLAFTDINDALKFCKEFHRNVLAAFRSWMPFISIMRRKVLPIKVRIAVCQGPVVLSRDSVLNVHGETVSKIYSMKAHPDKICIHNGCIHSSMAEIRKMPLLCVHETL</sequence>
<dbReference type="InterPro" id="IPR050697">
    <property type="entry name" value="Adenylyl/Guanylyl_Cyclase_3/4"/>
</dbReference>
<evidence type="ECO:0000313" key="3">
    <source>
        <dbReference type="EMBL" id="KHN69593.1"/>
    </source>
</evidence>
<dbReference type="STRING" id="1354746.A0A0B2UJQ1"/>
<dbReference type="Proteomes" id="UP000031056">
    <property type="component" value="Unassembled WGS sequence"/>
</dbReference>
<dbReference type="Gene3D" id="3.30.70.1230">
    <property type="entry name" value="Nucleotide cyclase"/>
    <property type="match status" value="1"/>
</dbReference>
<dbReference type="PANTHER" id="PTHR43081:SF1">
    <property type="entry name" value="ADENYLATE CYCLASE, TERMINAL-DIFFERENTIATION SPECIFIC"/>
    <property type="match status" value="1"/>
</dbReference>
<dbReference type="PROSITE" id="PS50125">
    <property type="entry name" value="GUANYLATE_CYCLASE_2"/>
    <property type="match status" value="1"/>
</dbReference>
<dbReference type="HOGENOM" id="CLU_1050098_0_0_1"/>
<keyword evidence="1" id="KW-0472">Membrane</keyword>
<dbReference type="VEuPathDB" id="MicrosporidiaDB:M896_060940"/>
<feature type="transmembrane region" description="Helical" evidence="1">
    <location>
        <begin position="21"/>
        <end position="45"/>
    </location>
</feature>
<dbReference type="GeneID" id="26261965"/>
<dbReference type="InterPro" id="IPR029787">
    <property type="entry name" value="Nucleotide_cyclase"/>
</dbReference>
<dbReference type="InterPro" id="IPR001054">
    <property type="entry name" value="A/G_cyclase"/>
</dbReference>
<reference evidence="3 4" key="1">
    <citation type="journal article" date="2014" name="MBio">
        <title>The Ordospora colligata genome; evolution of extreme reduction in microsporidia and host-to-parasite horizontal gene transfer.</title>
        <authorList>
            <person name="Pombert J.-F."/>
            <person name="Haag K.L."/>
            <person name="Beidas S."/>
            <person name="Ebert D."/>
            <person name="Keeling P.J."/>
        </authorList>
    </citation>
    <scope>NUCLEOTIDE SEQUENCE [LARGE SCALE GENOMIC DNA]</scope>
    <source>
        <strain evidence="3 4">OC4</strain>
    </source>
</reference>
<feature type="domain" description="Guanylate cyclase" evidence="2">
    <location>
        <begin position="108"/>
        <end position="233"/>
    </location>
</feature>
<keyword evidence="4" id="KW-1185">Reference proteome</keyword>
<gene>
    <name evidence="3" type="ORF">M896_060940</name>
</gene>
<keyword evidence="1" id="KW-1133">Transmembrane helix</keyword>
<evidence type="ECO:0000256" key="1">
    <source>
        <dbReference type="SAM" id="Phobius"/>
    </source>
</evidence>
<comment type="caution">
    <text evidence="3">The sequence shown here is derived from an EMBL/GenBank/DDBJ whole genome shotgun (WGS) entry which is preliminary data.</text>
</comment>
<dbReference type="GO" id="GO:0035556">
    <property type="term" value="P:intracellular signal transduction"/>
    <property type="evidence" value="ECO:0007669"/>
    <property type="project" value="InterPro"/>
</dbReference>
<dbReference type="InParanoid" id="A0A0B2UJQ1"/>
<protein>
    <recommendedName>
        <fullName evidence="2">Guanylate cyclase domain-containing protein</fullName>
    </recommendedName>
</protein>
<dbReference type="SUPFAM" id="SSF55073">
    <property type="entry name" value="Nucleotide cyclase"/>
    <property type="match status" value="1"/>
</dbReference>
<dbReference type="Pfam" id="PF00211">
    <property type="entry name" value="Guanylate_cyc"/>
    <property type="match status" value="1"/>
</dbReference>
<dbReference type="GO" id="GO:0009190">
    <property type="term" value="P:cyclic nucleotide biosynthetic process"/>
    <property type="evidence" value="ECO:0007669"/>
    <property type="project" value="InterPro"/>
</dbReference>
<evidence type="ECO:0000313" key="4">
    <source>
        <dbReference type="Proteomes" id="UP000031056"/>
    </source>
</evidence>
<dbReference type="PANTHER" id="PTHR43081">
    <property type="entry name" value="ADENYLATE CYCLASE, TERMINAL-DIFFERENTIATION SPECIFIC-RELATED"/>
    <property type="match status" value="1"/>
</dbReference>
<name>A0A0B2UJQ1_9MICR</name>